<evidence type="ECO:0000313" key="2">
    <source>
        <dbReference type="EMBL" id="SPD85757.1"/>
    </source>
</evidence>
<feature type="transmembrane region" description="Helical" evidence="1">
    <location>
        <begin position="30"/>
        <end position="47"/>
    </location>
</feature>
<sequence>MNLVSLGIDLVAIVLLAFGIYFQRYRRREVMVAMIGLNVAVVAVSAALSSASVGLGLGLGLFGVLSIIRLRSSELSHSEVAYYFVSLAMGLLAGLAFDPTWLGQLLIGLLVVVMFLADHPALFRGYRHQVLTLDRAITDEKELQTELATLLGAEIKQFTVQRVDQVRDTTLVDVRYRVRNAAPLARDTATEPTAHDALAN</sequence>
<keyword evidence="1" id="KW-1133">Transmembrane helix</keyword>
<dbReference type="EMBL" id="LT985188">
    <property type="protein sequence ID" value="SPD85757.1"/>
    <property type="molecule type" value="Genomic_DNA"/>
</dbReference>
<dbReference type="InterPro" id="IPR032531">
    <property type="entry name" value="DUF4956"/>
</dbReference>
<dbReference type="KEGG" id="mgg:MPLG2_0721"/>
<dbReference type="RefSeq" id="WP_105184918.1">
    <property type="nucleotide sequence ID" value="NZ_BAAAGO010000028.1"/>
</dbReference>
<name>A0A2N9JCA0_9ACTN</name>
<protein>
    <recommendedName>
        <fullName evidence="4">Permease</fullName>
    </recommendedName>
</protein>
<reference evidence="2 3" key="1">
    <citation type="submission" date="2018-02" db="EMBL/GenBank/DDBJ databases">
        <authorList>
            <person name="Cohen D.B."/>
            <person name="Kent A.D."/>
        </authorList>
    </citation>
    <scope>NUCLEOTIDE SEQUENCE [LARGE SCALE GENOMIC DNA]</scope>
    <source>
        <strain evidence="2">1</strain>
    </source>
</reference>
<keyword evidence="1" id="KW-0472">Membrane</keyword>
<dbReference type="Pfam" id="PF16316">
    <property type="entry name" value="DUF4956"/>
    <property type="match status" value="1"/>
</dbReference>
<keyword evidence="1" id="KW-0812">Transmembrane</keyword>
<dbReference type="Proteomes" id="UP000238164">
    <property type="component" value="Chromosome 1"/>
</dbReference>
<organism evidence="2 3">
    <name type="scientific">Micropruina glycogenica</name>
    <dbReference type="NCBI Taxonomy" id="75385"/>
    <lineage>
        <taxon>Bacteria</taxon>
        <taxon>Bacillati</taxon>
        <taxon>Actinomycetota</taxon>
        <taxon>Actinomycetes</taxon>
        <taxon>Propionibacteriales</taxon>
        <taxon>Nocardioidaceae</taxon>
        <taxon>Micropruina</taxon>
    </lineage>
</organism>
<proteinExistence type="predicted"/>
<dbReference type="OrthoDB" id="3827267at2"/>
<accession>A0A2N9JCA0</accession>
<dbReference type="AlphaFoldDB" id="A0A2N9JCA0"/>
<evidence type="ECO:0000256" key="1">
    <source>
        <dbReference type="SAM" id="Phobius"/>
    </source>
</evidence>
<gene>
    <name evidence="2" type="ORF">MPLG2_0721</name>
</gene>
<feature type="transmembrane region" description="Helical" evidence="1">
    <location>
        <begin position="80"/>
        <end position="97"/>
    </location>
</feature>
<feature type="transmembrane region" description="Helical" evidence="1">
    <location>
        <begin position="103"/>
        <end position="123"/>
    </location>
</feature>
<feature type="transmembrane region" description="Helical" evidence="1">
    <location>
        <begin position="53"/>
        <end position="68"/>
    </location>
</feature>
<evidence type="ECO:0000313" key="3">
    <source>
        <dbReference type="Proteomes" id="UP000238164"/>
    </source>
</evidence>
<evidence type="ECO:0008006" key="4">
    <source>
        <dbReference type="Google" id="ProtNLM"/>
    </source>
</evidence>
<feature type="transmembrane region" description="Helical" evidence="1">
    <location>
        <begin position="6"/>
        <end position="23"/>
    </location>
</feature>
<keyword evidence="3" id="KW-1185">Reference proteome</keyword>